<dbReference type="InterPro" id="IPR006680">
    <property type="entry name" value="Amidohydro-rel"/>
</dbReference>
<dbReference type="InterPro" id="IPR032466">
    <property type="entry name" value="Metal_Hydrolase"/>
</dbReference>
<dbReference type="Gene3D" id="3.20.20.140">
    <property type="entry name" value="Metal-dependent hydrolases"/>
    <property type="match status" value="1"/>
</dbReference>
<dbReference type="InterPro" id="IPR032465">
    <property type="entry name" value="ACMSD"/>
</dbReference>
<evidence type="ECO:0000313" key="3">
    <source>
        <dbReference type="EMBL" id="MXY92868.1"/>
    </source>
</evidence>
<keyword evidence="1" id="KW-0456">Lyase</keyword>
<name>A0A6B0YTT3_9CHLR</name>
<proteinExistence type="predicted"/>
<evidence type="ECO:0000256" key="1">
    <source>
        <dbReference type="ARBA" id="ARBA00023239"/>
    </source>
</evidence>
<sequence length="376" mass="43372">MTVELETTSQPHVPQKTGLAVIDTDIHNFDVHIDPVFRQIITDYLSPEWQDFHRMFGQRAHYMRGLHGGSYPRFHRNAARVDAWPPNGRPPGTDLDFMRLQLLDAWDIEYGILNPLAGAGGQLNMEYGAQLARAVNDYQVAEWLEPEPRLRASILVNYEDGELAAQEIHRRGNDPGFVQVLTVVRTSEPLGKRKYWKMYEAALEYDLPIGIHVGGQGGHPLTAAGWPSYYLEDHCGMPQAYQAHIASFVCEGVFEHFPELRIVIIEGGFAWVPSFAWRMDRSWKRLKAEVPFLKKAPSEYILEHFWFTSQPMEEPRQPRHFEQILEHLDGGSRLMFATDYPHWDFDSPDRALPGTLPFEVRRNIMSENARQFYRLA</sequence>
<dbReference type="GO" id="GO:0019748">
    <property type="term" value="P:secondary metabolic process"/>
    <property type="evidence" value="ECO:0007669"/>
    <property type="project" value="TreeGrafter"/>
</dbReference>
<gene>
    <name evidence="3" type="ORF">F4Y42_05395</name>
</gene>
<comment type="caution">
    <text evidence="3">The sequence shown here is derived from an EMBL/GenBank/DDBJ whole genome shotgun (WGS) entry which is preliminary data.</text>
</comment>
<accession>A0A6B0YTT3</accession>
<reference evidence="3" key="1">
    <citation type="submission" date="2019-09" db="EMBL/GenBank/DDBJ databases">
        <title>Characterisation of the sponge microbiome using genome-centric metagenomics.</title>
        <authorList>
            <person name="Engelberts J.P."/>
            <person name="Robbins S.J."/>
            <person name="De Goeij J.M."/>
            <person name="Aranda M."/>
            <person name="Bell S.C."/>
            <person name="Webster N.S."/>
        </authorList>
    </citation>
    <scope>NUCLEOTIDE SEQUENCE</scope>
    <source>
        <strain evidence="3">SB0664_bin_27</strain>
    </source>
</reference>
<dbReference type="Pfam" id="PF04909">
    <property type="entry name" value="Amidohydro_2"/>
    <property type="match status" value="1"/>
</dbReference>
<organism evidence="3">
    <name type="scientific">Caldilineaceae bacterium SB0664_bin_27</name>
    <dbReference type="NCBI Taxonomy" id="2605260"/>
    <lineage>
        <taxon>Bacteria</taxon>
        <taxon>Bacillati</taxon>
        <taxon>Chloroflexota</taxon>
        <taxon>Caldilineae</taxon>
        <taxon>Caldilineales</taxon>
        <taxon>Caldilineaceae</taxon>
    </lineage>
</organism>
<feature type="domain" description="Amidohydrolase-related" evidence="2">
    <location>
        <begin position="37"/>
        <end position="375"/>
    </location>
</feature>
<dbReference type="GO" id="GO:0005737">
    <property type="term" value="C:cytoplasm"/>
    <property type="evidence" value="ECO:0007669"/>
    <property type="project" value="TreeGrafter"/>
</dbReference>
<dbReference type="PANTHER" id="PTHR21240:SF28">
    <property type="entry name" value="ISO-OROTATE DECARBOXYLASE (EUROFUNG)"/>
    <property type="match status" value="1"/>
</dbReference>
<dbReference type="GO" id="GO:0016787">
    <property type="term" value="F:hydrolase activity"/>
    <property type="evidence" value="ECO:0007669"/>
    <property type="project" value="UniProtKB-KW"/>
</dbReference>
<dbReference type="AlphaFoldDB" id="A0A6B0YTT3"/>
<keyword evidence="3" id="KW-0378">Hydrolase</keyword>
<dbReference type="PANTHER" id="PTHR21240">
    <property type="entry name" value="2-AMINO-3-CARBOXYLMUCONATE-6-SEMIALDEHYDE DECARBOXYLASE"/>
    <property type="match status" value="1"/>
</dbReference>
<protein>
    <submittedName>
        <fullName evidence="3">Amidohydrolase</fullName>
    </submittedName>
</protein>
<dbReference type="EMBL" id="VXRG01000046">
    <property type="protein sequence ID" value="MXY92868.1"/>
    <property type="molecule type" value="Genomic_DNA"/>
</dbReference>
<dbReference type="GO" id="GO:0016831">
    <property type="term" value="F:carboxy-lyase activity"/>
    <property type="evidence" value="ECO:0007669"/>
    <property type="project" value="InterPro"/>
</dbReference>
<evidence type="ECO:0000259" key="2">
    <source>
        <dbReference type="Pfam" id="PF04909"/>
    </source>
</evidence>
<dbReference type="SUPFAM" id="SSF51556">
    <property type="entry name" value="Metallo-dependent hydrolases"/>
    <property type="match status" value="1"/>
</dbReference>